<sequence length="563" mass="58186">MATATTAAFPRQRIRKLLRLKLGAFTFEVPITLDHDASAATYACSASDAASSWPGVARTSEPQARRFVSLLAPPAVAPLPARATGNDAATAPGVFYVCRVRQDGRAEIVASNAPPAGGATAAADDYTLSGGIMRPAGGATAAADDTLSGSILRRLLASETPAPPAADACKRATAGGRARREGFSCGACARAGKPSREFRHMHSLLVHIATRHRSGRLDAKIATATANVDKHGVAKSDRAAMMAADIDESTSAVATGTDGAVSTNISESVATVATVSNSAAATNLSESVTTVTVETNRAASTNLSESTTTVAVGTNSTASTNLSNSTQTVAVGTNSSASTNLSDSTTTVAVGTNSTASMRHHKTNSVAAVGSKPLFILVVNRRRNDRLNETIPTIATETRAREATDGRRNAELPASSSVTTETSSVSARGTADADSRAPVIVGGRKRKRETENEAGDALSTRRAVATTTGGEGDAAKTSYRAKLRNRGGGSDAGSAEAATGAGTSSGRPRRSAARCMKHGFRFVRKEDGICEHCMDDLECNLCGRKLPNKQQYSLHISFHRPLS</sequence>
<name>A0ABM1EDH3_PRICU</name>
<feature type="region of interest" description="Disordered" evidence="1">
    <location>
        <begin position="389"/>
        <end position="511"/>
    </location>
</feature>
<keyword evidence="3" id="KW-1185">Reference proteome</keyword>
<proteinExistence type="predicted"/>
<evidence type="ECO:0000313" key="3">
    <source>
        <dbReference type="Proteomes" id="UP000695022"/>
    </source>
</evidence>
<gene>
    <name evidence="4" type="primary">LOC106811205</name>
</gene>
<dbReference type="PROSITE" id="PS00028">
    <property type="entry name" value="ZINC_FINGER_C2H2_1"/>
    <property type="match status" value="1"/>
</dbReference>
<dbReference type="InterPro" id="IPR013087">
    <property type="entry name" value="Znf_C2H2_type"/>
</dbReference>
<accession>A0ABM1EDH3</accession>
<feature type="compositionally biased region" description="Low complexity" evidence="1">
    <location>
        <begin position="492"/>
        <end position="506"/>
    </location>
</feature>
<reference evidence="4" key="1">
    <citation type="submission" date="2025-08" db="UniProtKB">
        <authorList>
            <consortium name="RefSeq"/>
        </authorList>
    </citation>
    <scope>IDENTIFICATION</scope>
</reference>
<organism evidence="3 4">
    <name type="scientific">Priapulus caudatus</name>
    <name type="common">Priapulid worm</name>
    <dbReference type="NCBI Taxonomy" id="37621"/>
    <lineage>
        <taxon>Eukaryota</taxon>
        <taxon>Metazoa</taxon>
        <taxon>Ecdysozoa</taxon>
        <taxon>Scalidophora</taxon>
        <taxon>Priapulida</taxon>
        <taxon>Priapulimorpha</taxon>
        <taxon>Priapulimorphida</taxon>
        <taxon>Priapulidae</taxon>
        <taxon>Priapulus</taxon>
    </lineage>
</organism>
<evidence type="ECO:0000256" key="1">
    <source>
        <dbReference type="SAM" id="MobiDB-lite"/>
    </source>
</evidence>
<feature type="compositionally biased region" description="Basic and acidic residues" evidence="1">
    <location>
        <begin position="398"/>
        <end position="410"/>
    </location>
</feature>
<evidence type="ECO:0000313" key="4">
    <source>
        <dbReference type="RefSeq" id="XP_014670244.1"/>
    </source>
</evidence>
<feature type="domain" description="C2H2-type" evidence="2">
    <location>
        <begin position="539"/>
        <end position="559"/>
    </location>
</feature>
<feature type="compositionally biased region" description="Low complexity" evidence="1">
    <location>
        <begin position="415"/>
        <end position="426"/>
    </location>
</feature>
<dbReference type="SMART" id="SM00355">
    <property type="entry name" value="ZnF_C2H2"/>
    <property type="match status" value="2"/>
</dbReference>
<evidence type="ECO:0000259" key="2">
    <source>
        <dbReference type="PROSITE" id="PS00028"/>
    </source>
</evidence>
<protein>
    <submittedName>
        <fullName evidence="4">Cell wall protein RBR3-like</fullName>
    </submittedName>
</protein>
<dbReference type="GeneID" id="106811205"/>
<dbReference type="Proteomes" id="UP000695022">
    <property type="component" value="Unplaced"/>
</dbReference>
<dbReference type="RefSeq" id="XP_014670244.1">
    <property type="nucleotide sequence ID" value="XM_014814758.1"/>
</dbReference>